<keyword evidence="2" id="KW-1185">Reference proteome</keyword>
<name>A0ACA9PAA2_9GLOM</name>
<gene>
    <name evidence="1" type="ORF">SCALOS_LOCUS10316</name>
</gene>
<dbReference type="EMBL" id="CAJVPM010037586">
    <property type="protein sequence ID" value="CAG8695897.1"/>
    <property type="molecule type" value="Genomic_DNA"/>
</dbReference>
<evidence type="ECO:0000313" key="2">
    <source>
        <dbReference type="Proteomes" id="UP000789860"/>
    </source>
</evidence>
<proteinExistence type="predicted"/>
<sequence>MSNEEPAYETEDECIKDFFNNNLNQLKHYKSSFGKFYHDCCKKEHILNCQKNIKEIYLPRVKDWIKEYECIKESDKVQIFMSNLNKLKITESKNFKDELNTLVNFLLHKLKPTEQK</sequence>
<dbReference type="Proteomes" id="UP000789860">
    <property type="component" value="Unassembled WGS sequence"/>
</dbReference>
<reference evidence="1" key="1">
    <citation type="submission" date="2021-06" db="EMBL/GenBank/DDBJ databases">
        <authorList>
            <person name="Kallberg Y."/>
            <person name="Tangrot J."/>
            <person name="Rosling A."/>
        </authorList>
    </citation>
    <scope>NUCLEOTIDE SEQUENCE</scope>
    <source>
        <strain evidence="1">AU212A</strain>
    </source>
</reference>
<protein>
    <submittedName>
        <fullName evidence="1">1203_t:CDS:1</fullName>
    </submittedName>
</protein>
<evidence type="ECO:0000313" key="1">
    <source>
        <dbReference type="EMBL" id="CAG8695897.1"/>
    </source>
</evidence>
<comment type="caution">
    <text evidence="1">The sequence shown here is derived from an EMBL/GenBank/DDBJ whole genome shotgun (WGS) entry which is preliminary data.</text>
</comment>
<organism evidence="1 2">
    <name type="scientific">Scutellospora calospora</name>
    <dbReference type="NCBI Taxonomy" id="85575"/>
    <lineage>
        <taxon>Eukaryota</taxon>
        <taxon>Fungi</taxon>
        <taxon>Fungi incertae sedis</taxon>
        <taxon>Mucoromycota</taxon>
        <taxon>Glomeromycotina</taxon>
        <taxon>Glomeromycetes</taxon>
        <taxon>Diversisporales</taxon>
        <taxon>Gigasporaceae</taxon>
        <taxon>Scutellospora</taxon>
    </lineage>
</organism>
<accession>A0ACA9PAA2</accession>